<evidence type="ECO:0000256" key="2">
    <source>
        <dbReference type="PROSITE-ProRule" id="PRU00169"/>
    </source>
</evidence>
<dbReference type="SMART" id="SM00448">
    <property type="entry name" value="REC"/>
    <property type="match status" value="1"/>
</dbReference>
<dbReference type="InParanoid" id="A0A2S8SU40"/>
<dbReference type="OrthoDB" id="1901654at2"/>
<dbReference type="GO" id="GO:0000160">
    <property type="term" value="P:phosphorelay signal transduction system"/>
    <property type="evidence" value="ECO:0007669"/>
    <property type="project" value="InterPro"/>
</dbReference>
<dbReference type="PROSITE" id="PS50110">
    <property type="entry name" value="RESPONSE_REGULATORY"/>
    <property type="match status" value="1"/>
</dbReference>
<keyword evidence="1 2" id="KW-0597">Phosphoprotein</keyword>
<dbReference type="EMBL" id="NIGF01000005">
    <property type="protein sequence ID" value="PQV64327.1"/>
    <property type="molecule type" value="Genomic_DNA"/>
</dbReference>
<evidence type="ECO:0000313" key="5">
    <source>
        <dbReference type="Proteomes" id="UP000237684"/>
    </source>
</evidence>
<evidence type="ECO:0000313" key="4">
    <source>
        <dbReference type="EMBL" id="PQV64327.1"/>
    </source>
</evidence>
<organism evidence="4 5">
    <name type="scientific">Abditibacterium utsteinense</name>
    <dbReference type="NCBI Taxonomy" id="1960156"/>
    <lineage>
        <taxon>Bacteria</taxon>
        <taxon>Pseudomonadati</taxon>
        <taxon>Abditibacteriota</taxon>
        <taxon>Abditibacteriia</taxon>
        <taxon>Abditibacteriales</taxon>
        <taxon>Abditibacteriaceae</taxon>
        <taxon>Abditibacterium</taxon>
    </lineage>
</organism>
<name>A0A2S8SU40_9BACT</name>
<dbReference type="InterPro" id="IPR001789">
    <property type="entry name" value="Sig_transdc_resp-reg_receiver"/>
</dbReference>
<feature type="domain" description="Response regulatory" evidence="3">
    <location>
        <begin position="33"/>
        <end position="147"/>
    </location>
</feature>
<feature type="modified residue" description="4-aspartylphosphate" evidence="2">
    <location>
        <position position="82"/>
    </location>
</feature>
<comment type="caution">
    <text evidence="4">The sequence shown here is derived from an EMBL/GenBank/DDBJ whole genome shotgun (WGS) entry which is preliminary data.</text>
</comment>
<dbReference type="Pfam" id="PF00072">
    <property type="entry name" value="Response_reg"/>
    <property type="match status" value="1"/>
</dbReference>
<evidence type="ECO:0000256" key="1">
    <source>
        <dbReference type="ARBA" id="ARBA00022553"/>
    </source>
</evidence>
<evidence type="ECO:0000259" key="3">
    <source>
        <dbReference type="PROSITE" id="PS50110"/>
    </source>
</evidence>
<dbReference type="PANTHER" id="PTHR44591:SF3">
    <property type="entry name" value="RESPONSE REGULATORY DOMAIN-CONTAINING PROTEIN"/>
    <property type="match status" value="1"/>
</dbReference>
<proteinExistence type="predicted"/>
<dbReference type="SUPFAM" id="SSF52172">
    <property type="entry name" value="CheY-like"/>
    <property type="match status" value="1"/>
</dbReference>
<dbReference type="PANTHER" id="PTHR44591">
    <property type="entry name" value="STRESS RESPONSE REGULATOR PROTEIN 1"/>
    <property type="match status" value="1"/>
</dbReference>
<dbReference type="InterPro" id="IPR011006">
    <property type="entry name" value="CheY-like_superfamily"/>
</dbReference>
<keyword evidence="5" id="KW-1185">Reference proteome</keyword>
<dbReference type="Gene3D" id="3.40.50.2300">
    <property type="match status" value="1"/>
</dbReference>
<protein>
    <submittedName>
        <fullName evidence="4">Response regulator receiver domain-containing protein</fullName>
    </submittedName>
</protein>
<reference evidence="4 5" key="1">
    <citation type="journal article" date="2018" name="Syst. Appl. Microbiol.">
        <title>Abditibacterium utsteinense sp. nov., the first cultivated member of candidate phylum FBP, isolated from ice-free Antarctic soil samples.</title>
        <authorList>
            <person name="Tahon G."/>
            <person name="Tytgat B."/>
            <person name="Lebbe L."/>
            <person name="Carlier A."/>
            <person name="Willems A."/>
        </authorList>
    </citation>
    <scope>NUCLEOTIDE SEQUENCE [LARGE SCALE GENOMIC DNA]</scope>
    <source>
        <strain evidence="4 5">LMG 29911</strain>
    </source>
</reference>
<dbReference type="RefSeq" id="WP_123580448.1">
    <property type="nucleotide sequence ID" value="NZ_NIGF01000005.1"/>
</dbReference>
<sequence>MAQTPSENTQLPHFAAVPNADSTKNNANLQGARVLVVDDELDVRRIVSIVLSSAGANVQVAQSKKEALQLIAENTFDAIVSDISMPGGDGLSLLEEVRNRGYDTPAIALSALPWPDVQARVQQAGFALHLEKPVELSLLTEAIADLIESGRGEA</sequence>
<gene>
    <name evidence="4" type="ORF">B1R32_1058</name>
</gene>
<dbReference type="InterPro" id="IPR050595">
    <property type="entry name" value="Bact_response_regulator"/>
</dbReference>
<dbReference type="Proteomes" id="UP000237684">
    <property type="component" value="Unassembled WGS sequence"/>
</dbReference>
<dbReference type="AlphaFoldDB" id="A0A2S8SU40"/>
<accession>A0A2S8SU40</accession>